<dbReference type="Proteomes" id="UP001597458">
    <property type="component" value="Unassembled WGS sequence"/>
</dbReference>
<comment type="caution">
    <text evidence="1">The sequence shown here is derived from an EMBL/GenBank/DDBJ whole genome shotgun (WGS) entry which is preliminary data.</text>
</comment>
<name>A0ABW5PLS2_9BACI</name>
<dbReference type="Pfam" id="PF08680">
    <property type="entry name" value="DUF1779"/>
    <property type="match status" value="1"/>
</dbReference>
<sequence>MKIKNQWIIALFIMVFFLGAYSQVEAKTSQSNRSTYKEIPLIAQSVEKQGAKITGWSVYSRQSETSLKSRSELEQFTESFFHKLPKYTFVEKTKKNGQHEWLGTYVMDRHTIANIKVIAYPHKNNYQTYIIYELKGDQWDSNKWTKVKEKIKKEQAKIFHGKYEKFYCVKAKRSAKIKSGLLNTSNKIMNDFQAQPVEIINEKTFVSVSAYTRAWRDAIYTGEKKMNIQVALRTLNGQTTITIGTPIITTEY</sequence>
<dbReference type="RefSeq" id="WP_141189668.1">
    <property type="nucleotide sequence ID" value="NZ_JBHUMR010000007.1"/>
</dbReference>
<dbReference type="SUPFAM" id="SSF143842">
    <property type="entry name" value="YwmB-like"/>
    <property type="match status" value="1"/>
</dbReference>
<dbReference type="InterPro" id="IPR036209">
    <property type="entry name" value="YwmB-like_sf"/>
</dbReference>
<dbReference type="EMBL" id="JBHUMR010000007">
    <property type="protein sequence ID" value="MFD2616226.1"/>
    <property type="molecule type" value="Genomic_DNA"/>
</dbReference>
<organism evidence="1 2">
    <name type="scientific">Terrilactibacillus laevilacticus</name>
    <dbReference type="NCBI Taxonomy" id="1380157"/>
    <lineage>
        <taxon>Bacteria</taxon>
        <taxon>Bacillati</taxon>
        <taxon>Bacillota</taxon>
        <taxon>Bacilli</taxon>
        <taxon>Bacillales</taxon>
        <taxon>Bacillaceae</taxon>
        <taxon>Terrilactibacillus</taxon>
    </lineage>
</organism>
<keyword evidence="2" id="KW-1185">Reference proteome</keyword>
<evidence type="ECO:0000313" key="2">
    <source>
        <dbReference type="Proteomes" id="UP001597458"/>
    </source>
</evidence>
<gene>
    <name evidence="1" type="ORF">ACFSTF_02725</name>
</gene>
<proteinExistence type="predicted"/>
<dbReference type="Gene3D" id="3.30.2030.10">
    <property type="entry name" value="YwmB-like"/>
    <property type="match status" value="1"/>
</dbReference>
<evidence type="ECO:0000313" key="1">
    <source>
        <dbReference type="EMBL" id="MFD2616226.1"/>
    </source>
</evidence>
<protein>
    <submittedName>
        <fullName evidence="1">YwmB family TATA-box binding protein</fullName>
    </submittedName>
</protein>
<reference evidence="2" key="1">
    <citation type="journal article" date="2019" name="Int. J. Syst. Evol. Microbiol.">
        <title>The Global Catalogue of Microorganisms (GCM) 10K type strain sequencing project: providing services to taxonomists for standard genome sequencing and annotation.</title>
        <authorList>
            <consortium name="The Broad Institute Genomics Platform"/>
            <consortium name="The Broad Institute Genome Sequencing Center for Infectious Disease"/>
            <person name="Wu L."/>
            <person name="Ma J."/>
        </authorList>
    </citation>
    <scope>NUCLEOTIDE SEQUENCE [LARGE SCALE GENOMIC DNA]</scope>
    <source>
        <strain evidence="2">TISTR 2241</strain>
    </source>
</reference>
<dbReference type="InterPro" id="IPR014794">
    <property type="entry name" value="DUF1779"/>
</dbReference>
<accession>A0ABW5PLS2</accession>
<dbReference type="Gene3D" id="3.30.360.40">
    <property type="entry name" value="YwmB-like"/>
    <property type="match status" value="1"/>
</dbReference>